<dbReference type="Proteomes" id="UP000050301">
    <property type="component" value="Unassembled WGS sequence"/>
</dbReference>
<evidence type="ECO:0000313" key="2">
    <source>
        <dbReference type="Proteomes" id="UP000050301"/>
    </source>
</evidence>
<name>A0A0Q0WHY8_9ARCH</name>
<gene>
    <name evidence="1" type="ORF">AOG55_07625</name>
</gene>
<accession>A0A0Q0WHY8</accession>
<proteinExistence type="predicted"/>
<comment type="caution">
    <text evidence="1">The sequence shown here is derived from an EMBL/GenBank/DDBJ whole genome shotgun (WGS) entry which is preliminary data.</text>
</comment>
<dbReference type="InParanoid" id="A0A0Q0WHY8"/>
<protein>
    <submittedName>
        <fullName evidence="1">Uncharacterized protein</fullName>
    </submittedName>
</protein>
<sequence length="59" mass="6134">MNSNQKAVAHVIAVPLQFAIHTKVDSSLKQNGVGPVGRGIAQAILFGIGLWAHGAIEDS</sequence>
<keyword evidence="2" id="KW-1185">Reference proteome</keyword>
<dbReference type="EMBL" id="LKBH01000181">
    <property type="protein sequence ID" value="KQB35157.1"/>
    <property type="molecule type" value="Genomic_DNA"/>
</dbReference>
<organism evidence="1 2">
    <name type="scientific">Acidiplasma cupricumulans</name>
    <dbReference type="NCBI Taxonomy" id="312540"/>
    <lineage>
        <taxon>Archaea</taxon>
        <taxon>Methanobacteriati</taxon>
        <taxon>Thermoplasmatota</taxon>
        <taxon>Thermoplasmata</taxon>
        <taxon>Thermoplasmatales</taxon>
        <taxon>Ferroplasmaceae</taxon>
        <taxon>Acidiplasma</taxon>
    </lineage>
</organism>
<dbReference type="AlphaFoldDB" id="A0A0Q0WHY8"/>
<evidence type="ECO:0000313" key="1">
    <source>
        <dbReference type="EMBL" id="KQB35157.1"/>
    </source>
</evidence>
<reference evidence="1 2" key="1">
    <citation type="submission" date="2015-09" db="EMBL/GenBank/DDBJ databases">
        <title>Heavy metals and arsenic resistance mechanisms in polyextremophilic archaea of the family Ferroplasmaceae.</title>
        <authorList>
            <person name="Bulaev A.G."/>
            <person name="Kanygina A.V."/>
        </authorList>
    </citation>
    <scope>NUCLEOTIDE SEQUENCE [LARGE SCALE GENOMIC DNA]</scope>
    <source>
        <strain evidence="1 2">BH2</strain>
    </source>
</reference>